<feature type="transmembrane region" description="Helical" evidence="5">
    <location>
        <begin position="135"/>
        <end position="156"/>
    </location>
</feature>
<reference evidence="7 8" key="1">
    <citation type="submission" date="2015-10" db="EMBL/GenBank/DDBJ databases">
        <title>Genome analyses suggest a sexual origin of heterokaryosis in a supposedly ancient asexual fungus.</title>
        <authorList>
            <person name="Ropars J."/>
            <person name="Sedzielewska K."/>
            <person name="Noel J."/>
            <person name="Charron P."/>
            <person name="Farinelli L."/>
            <person name="Marton T."/>
            <person name="Kruger M."/>
            <person name="Pelin A."/>
            <person name="Brachmann A."/>
            <person name="Corradi N."/>
        </authorList>
    </citation>
    <scope>NUCLEOTIDE SEQUENCE [LARGE SCALE GENOMIC DNA]</scope>
    <source>
        <strain evidence="7 8">A4</strain>
    </source>
</reference>
<feature type="transmembrane region" description="Helical" evidence="5">
    <location>
        <begin position="198"/>
        <end position="218"/>
    </location>
</feature>
<dbReference type="Gene3D" id="1.20.1250.20">
    <property type="entry name" value="MFS general substrate transporter like domains"/>
    <property type="match status" value="1"/>
</dbReference>
<feature type="domain" description="Major facilitator superfamily (MFS) profile" evidence="6">
    <location>
        <begin position="43"/>
        <end position="502"/>
    </location>
</feature>
<feature type="transmembrane region" description="Helical" evidence="5">
    <location>
        <begin position="385"/>
        <end position="404"/>
    </location>
</feature>
<dbReference type="VEuPathDB" id="FungiDB:FUN_012396"/>
<dbReference type="InterPro" id="IPR020846">
    <property type="entry name" value="MFS_dom"/>
</dbReference>
<feature type="transmembrane region" description="Helical" evidence="5">
    <location>
        <begin position="309"/>
        <end position="331"/>
    </location>
</feature>
<dbReference type="VEuPathDB" id="FungiDB:RhiirFUN_014715"/>
<evidence type="ECO:0000256" key="4">
    <source>
        <dbReference type="ARBA" id="ARBA00023136"/>
    </source>
</evidence>
<evidence type="ECO:0000256" key="5">
    <source>
        <dbReference type="SAM" id="Phobius"/>
    </source>
</evidence>
<organism evidence="7 8">
    <name type="scientific">Rhizophagus irregularis</name>
    <dbReference type="NCBI Taxonomy" id="588596"/>
    <lineage>
        <taxon>Eukaryota</taxon>
        <taxon>Fungi</taxon>
        <taxon>Fungi incertae sedis</taxon>
        <taxon>Mucoromycota</taxon>
        <taxon>Glomeromycotina</taxon>
        <taxon>Glomeromycetes</taxon>
        <taxon>Glomerales</taxon>
        <taxon>Glomeraceae</taxon>
        <taxon>Rhizophagus</taxon>
    </lineage>
</organism>
<feature type="transmembrane region" description="Helical" evidence="5">
    <location>
        <begin position="43"/>
        <end position="65"/>
    </location>
</feature>
<dbReference type="PANTHER" id="PTHR23502:SF64">
    <property type="entry name" value="TRANSPORTER, PUTATIVE (AFU_ORTHOLOGUE AFUA_3G11760)-RELATED"/>
    <property type="match status" value="1"/>
</dbReference>
<keyword evidence="4 5" id="KW-0472">Membrane</keyword>
<dbReference type="EMBL" id="LLXI01000495">
    <property type="protein sequence ID" value="PKY46891.1"/>
    <property type="molecule type" value="Genomic_DNA"/>
</dbReference>
<keyword evidence="2 5" id="KW-0812">Transmembrane</keyword>
<comment type="caution">
    <text evidence="7">The sequence shown here is derived from an EMBL/GenBank/DDBJ whole genome shotgun (WGS) entry which is preliminary data.</text>
</comment>
<name>A0A2I1GJU6_9GLOM</name>
<proteinExistence type="predicted"/>
<feature type="transmembrane region" description="Helical" evidence="5">
    <location>
        <begin position="449"/>
        <end position="471"/>
    </location>
</feature>
<evidence type="ECO:0000256" key="3">
    <source>
        <dbReference type="ARBA" id="ARBA00022989"/>
    </source>
</evidence>
<evidence type="ECO:0000259" key="6">
    <source>
        <dbReference type="PROSITE" id="PS50850"/>
    </source>
</evidence>
<feature type="transmembrane region" description="Helical" evidence="5">
    <location>
        <begin position="410"/>
        <end position="428"/>
    </location>
</feature>
<evidence type="ECO:0000313" key="7">
    <source>
        <dbReference type="EMBL" id="PKY46891.1"/>
    </source>
</evidence>
<comment type="subcellular location">
    <subcellularLocation>
        <location evidence="1">Membrane</location>
        <topology evidence="1">Multi-pass membrane protein</topology>
    </subcellularLocation>
</comment>
<dbReference type="PANTHER" id="PTHR23502">
    <property type="entry name" value="MAJOR FACILITATOR SUPERFAMILY"/>
    <property type="match status" value="1"/>
</dbReference>
<protein>
    <submittedName>
        <fullName evidence="7">MFS general substrate transporter</fullName>
    </submittedName>
</protein>
<accession>A0A2I1GJU6</accession>
<dbReference type="GO" id="GO:0005886">
    <property type="term" value="C:plasma membrane"/>
    <property type="evidence" value="ECO:0007669"/>
    <property type="project" value="TreeGrafter"/>
</dbReference>
<feature type="transmembrane region" description="Helical" evidence="5">
    <location>
        <begin position="477"/>
        <end position="498"/>
    </location>
</feature>
<sequence length="509" mass="57550">MTDIGEVSHQKSSSEEELEEAEDVAHRILYDPQKWPYLKKYRILFLVALPAFLTPLSNTSLYPAISDMKEEFEATAIIINLLLGIYIIFRGIAPIFWSSYSDQLKTRKRVYLASLLIYTMSNIICGFAKNAIILVLFGIIQSIGISAALSLGGGTVSDVFIPAERGKAYAIYLVGYFIALASGPNIGGLITNSLGWRWVFYILAILGSATLLLITSFLPETFREPEEKFTSKPHIIRIIRESHPQSPSEESKSFTQKKSYNPLLPFKLLLQLNITFSILSKSLVNLVIYSQSILIVKMFSYYYNVSSLYLLFAYISPPVGYLIGSFIAGIYSDRLAGYESDVETRKEREMKKEEKKRLMKEETTEIMQEILENRDIIYRFPVMRIYVAFYSSLIVPLFIVTYGWLTQIKVHILIPLIISFIAGIGLQGQSNCISTYLIDANPGKSASALALSDFISYFFVAILIILVNPLVDLIGMGFTYTIMAFFSILSIILLVIVFKNDERWRGVNL</sequence>
<dbReference type="OrthoDB" id="2130629at2759"/>
<evidence type="ECO:0000313" key="8">
    <source>
        <dbReference type="Proteomes" id="UP000234323"/>
    </source>
</evidence>
<gene>
    <name evidence="7" type="ORF">RhiirA4_521060</name>
</gene>
<dbReference type="PROSITE" id="PS50850">
    <property type="entry name" value="MFS"/>
    <property type="match status" value="1"/>
</dbReference>
<evidence type="ECO:0000256" key="1">
    <source>
        <dbReference type="ARBA" id="ARBA00004141"/>
    </source>
</evidence>
<dbReference type="InterPro" id="IPR011701">
    <property type="entry name" value="MFS"/>
</dbReference>
<dbReference type="Proteomes" id="UP000234323">
    <property type="component" value="Unassembled WGS sequence"/>
</dbReference>
<feature type="transmembrane region" description="Helical" evidence="5">
    <location>
        <begin position="283"/>
        <end position="303"/>
    </location>
</feature>
<dbReference type="SUPFAM" id="SSF103473">
    <property type="entry name" value="MFS general substrate transporter"/>
    <property type="match status" value="1"/>
</dbReference>
<evidence type="ECO:0000256" key="2">
    <source>
        <dbReference type="ARBA" id="ARBA00022692"/>
    </source>
</evidence>
<feature type="transmembrane region" description="Helical" evidence="5">
    <location>
        <begin position="168"/>
        <end position="186"/>
    </location>
</feature>
<dbReference type="VEuPathDB" id="FungiDB:RhiirA1_497485"/>
<keyword evidence="3 5" id="KW-1133">Transmembrane helix</keyword>
<dbReference type="Gene3D" id="1.20.1720.10">
    <property type="entry name" value="Multidrug resistance protein D"/>
    <property type="match status" value="1"/>
</dbReference>
<dbReference type="Pfam" id="PF07690">
    <property type="entry name" value="MFS_1"/>
    <property type="match status" value="1"/>
</dbReference>
<keyword evidence="8" id="KW-1185">Reference proteome</keyword>
<feature type="transmembrane region" description="Helical" evidence="5">
    <location>
        <begin position="77"/>
        <end position="98"/>
    </location>
</feature>
<dbReference type="AlphaFoldDB" id="A0A2I1GJU6"/>
<dbReference type="InterPro" id="IPR036259">
    <property type="entry name" value="MFS_trans_sf"/>
</dbReference>
<dbReference type="GO" id="GO:0022857">
    <property type="term" value="F:transmembrane transporter activity"/>
    <property type="evidence" value="ECO:0007669"/>
    <property type="project" value="InterPro"/>
</dbReference>